<evidence type="ECO:0000313" key="14">
    <source>
        <dbReference type="Proteomes" id="UP000092650"/>
    </source>
</evidence>
<dbReference type="PROSITE" id="PS51198">
    <property type="entry name" value="UVRD_HELICASE_ATP_BIND"/>
    <property type="match status" value="1"/>
</dbReference>
<keyword evidence="2 9" id="KW-0378">Hydrolase</keyword>
<keyword evidence="1 9" id="KW-0547">Nucleotide-binding</keyword>
<evidence type="ECO:0000256" key="9">
    <source>
        <dbReference type="PROSITE-ProRule" id="PRU00560"/>
    </source>
</evidence>
<sequence>MVNMKSYEKNLGSSSNIEKVLAETYIENPEELKILSIEKHDFATNGVPILVTRLHRQITELERLPSVSEFMDYYADYSLDKRNSSLAKREFLRYAAFKGYLGLVRDLHFFLVLKESGLFEDVILDEELDLYGKMDIIVRNHGTTMGIQLFAGGKLDIDEKLKNANRMKTIQSGFEDYYFPLYNDYVSTQRIELKSGRSIELYSHEAARHIAQVMISENPYKYSAPIDPPKYVVPDIPVHNPAGDSAEWDIRHSLLFAGELEMFKSRYDIVSLLAKGITVHLLCEEELGIEHPSLNMHVLAVIPEQVIIIDGVFETGTYNRLEHLGMTSTFNHQQYIIEHAPLNNHLIVNAGAGSGKTTTMVSRIMFLLNTDDSINPEDIVMITFTREAADNMRKKIMEALEIRFRSTKDDKYLTWLERAMEMRIMTIDAFSRYLFQSVGSIDGWGQDVKVTSYIYKREEIFREEFSRFLNGCNEKDYNHLLELKDYDLFKFLAQIYEEIEKKGHSLGKPYLQWDVSQNNLRLDTLVRTAKSVIPDTYKRMETKKLESNEATLADLKRKVGELRDNLEPGRLNHPIKYLFVDEFQDTDDAQIDLVSTIVEKLGARLFAVGDIKQSIYRFRGANSTAFRVLEDKLGKANIDTSSFALNTNYRTDGHLLDWMEDIFDSWRNGEERYLPQEVDSKGRNIGRLTPYKKKASSKTAPIHRVKHRKLNAFLEEHIESLYRDLWEGHELRERGDNRSLAILVRENWQVKEIGRVLEKMRLKEGSGESIAYELSVDGNLFASKSAKDVLILINALRLEDNPEGYFALLQTPFIAGDFDLTQLVSLEGDKEKLLEAIQQFFRAVAADWVFDAQRELRFEPAMKVLYGILMKVEIEGNLKGVEQSHEIIRYRKNLSKLLSEAHKTLGQAADDIQLLYEWLKIQVATNRNTDEADIMENLDKDIIRVMTVHKAKGLEFHTVLLPYTGLPFIKSNDQKNKVIIHDGEQSDEPKVTLKYNWPGVTEPLLTDEFESADQLEVTETVREEARLLYVAMTRAEKKLSVILPATRKKSLCWADLLERSDGR</sequence>
<comment type="catalytic activity">
    <reaction evidence="6">
        <text>Couples ATP hydrolysis with the unwinding of duplex DNA by translocating in the 3'-5' direction.</text>
        <dbReference type="EC" id="5.6.2.4"/>
    </reaction>
</comment>
<keyword evidence="3 9" id="KW-0347">Helicase</keyword>
<dbReference type="InterPro" id="IPR000212">
    <property type="entry name" value="DNA_helicase_UvrD/REP"/>
</dbReference>
<dbReference type="PANTHER" id="PTHR11070">
    <property type="entry name" value="UVRD / RECB / PCRA DNA HELICASE FAMILY MEMBER"/>
    <property type="match status" value="1"/>
</dbReference>
<evidence type="ECO:0000256" key="7">
    <source>
        <dbReference type="ARBA" id="ARBA00034808"/>
    </source>
</evidence>
<dbReference type="Gene3D" id="3.40.50.300">
    <property type="entry name" value="P-loop containing nucleotide triphosphate hydrolases"/>
    <property type="match status" value="2"/>
</dbReference>
<accession>A0A1C7EA59</accession>
<dbReference type="OrthoDB" id="9765670at2"/>
<evidence type="ECO:0000259" key="12">
    <source>
        <dbReference type="PROSITE" id="PS51217"/>
    </source>
</evidence>
<dbReference type="GO" id="GO:0016887">
    <property type="term" value="F:ATP hydrolysis activity"/>
    <property type="evidence" value="ECO:0007669"/>
    <property type="project" value="RHEA"/>
</dbReference>
<dbReference type="Pfam" id="PF00580">
    <property type="entry name" value="UvrD-helicase"/>
    <property type="match status" value="1"/>
</dbReference>
<name>A0A1C7EA59_9BACL</name>
<dbReference type="SUPFAM" id="SSF52540">
    <property type="entry name" value="P-loop containing nucleoside triphosphate hydrolases"/>
    <property type="match status" value="1"/>
</dbReference>
<proteinExistence type="predicted"/>
<dbReference type="InterPro" id="IPR014016">
    <property type="entry name" value="UvrD-like_ATP-bd"/>
</dbReference>
<protein>
    <recommendedName>
        <fullName evidence="7">DNA 3'-5' helicase</fullName>
        <ecNumber evidence="7">5.6.2.4</ecNumber>
    </recommendedName>
</protein>
<dbReference type="EC" id="5.6.2.4" evidence="7"/>
<comment type="catalytic activity">
    <reaction evidence="8">
        <text>ATP + H2O = ADP + phosphate + H(+)</text>
        <dbReference type="Rhea" id="RHEA:13065"/>
        <dbReference type="ChEBI" id="CHEBI:15377"/>
        <dbReference type="ChEBI" id="CHEBI:15378"/>
        <dbReference type="ChEBI" id="CHEBI:30616"/>
        <dbReference type="ChEBI" id="CHEBI:43474"/>
        <dbReference type="ChEBI" id="CHEBI:456216"/>
        <dbReference type="EC" id="5.6.2.4"/>
    </reaction>
</comment>
<evidence type="ECO:0000256" key="4">
    <source>
        <dbReference type="ARBA" id="ARBA00022840"/>
    </source>
</evidence>
<evidence type="ECO:0000256" key="8">
    <source>
        <dbReference type="ARBA" id="ARBA00048988"/>
    </source>
</evidence>
<dbReference type="InterPro" id="IPR014017">
    <property type="entry name" value="DNA_helicase_UvrD-like_C"/>
</dbReference>
<evidence type="ECO:0000256" key="10">
    <source>
        <dbReference type="SAM" id="Coils"/>
    </source>
</evidence>
<keyword evidence="4 9" id="KW-0067">ATP-binding</keyword>
<dbReference type="Gene3D" id="1.10.486.10">
    <property type="entry name" value="PCRA, domain 4"/>
    <property type="match status" value="1"/>
</dbReference>
<evidence type="ECO:0000256" key="6">
    <source>
        <dbReference type="ARBA" id="ARBA00034617"/>
    </source>
</evidence>
<feature type="domain" description="UvrD-like helicase ATP-binding" evidence="11">
    <location>
        <begin position="329"/>
        <end position="652"/>
    </location>
</feature>
<dbReference type="RefSeq" id="WP_068870695.1">
    <property type="nucleotide sequence ID" value="NZ_CP016539.2"/>
</dbReference>
<feature type="domain" description="UvrD-like helicase C-terminal" evidence="12">
    <location>
        <begin position="669"/>
        <end position="953"/>
    </location>
</feature>
<dbReference type="Proteomes" id="UP000092650">
    <property type="component" value="Chromosome"/>
</dbReference>
<dbReference type="GO" id="GO:0043138">
    <property type="term" value="F:3'-5' DNA helicase activity"/>
    <property type="evidence" value="ECO:0007669"/>
    <property type="project" value="UniProtKB-EC"/>
</dbReference>
<evidence type="ECO:0000256" key="3">
    <source>
        <dbReference type="ARBA" id="ARBA00022806"/>
    </source>
</evidence>
<evidence type="ECO:0000256" key="2">
    <source>
        <dbReference type="ARBA" id="ARBA00022801"/>
    </source>
</evidence>
<dbReference type="Pfam" id="PF13361">
    <property type="entry name" value="UvrD_C"/>
    <property type="match status" value="1"/>
</dbReference>
<dbReference type="GO" id="GO:0003677">
    <property type="term" value="F:DNA binding"/>
    <property type="evidence" value="ECO:0007669"/>
    <property type="project" value="InterPro"/>
</dbReference>
<dbReference type="EMBL" id="CP016539">
    <property type="protein sequence ID" value="ANU20561.1"/>
    <property type="molecule type" value="Genomic_DNA"/>
</dbReference>
<keyword evidence="10" id="KW-0175">Coiled coil</keyword>
<dbReference type="GO" id="GO:0000725">
    <property type="term" value="P:recombinational repair"/>
    <property type="evidence" value="ECO:0007669"/>
    <property type="project" value="TreeGrafter"/>
</dbReference>
<evidence type="ECO:0000259" key="11">
    <source>
        <dbReference type="PROSITE" id="PS51198"/>
    </source>
</evidence>
<dbReference type="PROSITE" id="PS51217">
    <property type="entry name" value="UVRD_HELICASE_CTER"/>
    <property type="match status" value="1"/>
</dbReference>
<feature type="coiled-coil region" evidence="10">
    <location>
        <begin position="538"/>
        <end position="565"/>
    </location>
</feature>
<evidence type="ECO:0000256" key="1">
    <source>
        <dbReference type="ARBA" id="ARBA00022741"/>
    </source>
</evidence>
<gene>
    <name evidence="13" type="ORF">BBI15_10200</name>
</gene>
<dbReference type="STRING" id="1038856.BBI15_10200"/>
<evidence type="ECO:0000313" key="13">
    <source>
        <dbReference type="EMBL" id="ANU20561.1"/>
    </source>
</evidence>
<dbReference type="PANTHER" id="PTHR11070:SF2">
    <property type="entry name" value="ATP-DEPENDENT DNA HELICASE SRS2"/>
    <property type="match status" value="1"/>
</dbReference>
<evidence type="ECO:0000256" key="5">
    <source>
        <dbReference type="ARBA" id="ARBA00023235"/>
    </source>
</evidence>
<reference evidence="13" key="1">
    <citation type="submission" date="2016-10" db="EMBL/GenBank/DDBJ databases">
        <authorList>
            <person name="See-Too W.S."/>
        </authorList>
    </citation>
    <scope>NUCLEOTIDE SEQUENCE [LARGE SCALE GENOMIC DNA]</scope>
    <source>
        <strain evidence="13">DSM 23997</strain>
    </source>
</reference>
<dbReference type="GO" id="GO:0005524">
    <property type="term" value="F:ATP binding"/>
    <property type="evidence" value="ECO:0007669"/>
    <property type="project" value="UniProtKB-UniRule"/>
</dbReference>
<keyword evidence="5" id="KW-0413">Isomerase</keyword>
<keyword evidence="14" id="KW-1185">Reference proteome</keyword>
<dbReference type="InterPro" id="IPR027417">
    <property type="entry name" value="P-loop_NTPase"/>
</dbReference>
<feature type="binding site" evidence="9">
    <location>
        <begin position="350"/>
        <end position="357"/>
    </location>
    <ligand>
        <name>ATP</name>
        <dbReference type="ChEBI" id="CHEBI:30616"/>
    </ligand>
</feature>
<organism evidence="13 14">
    <name type="scientific">Planococcus plakortidis</name>
    <dbReference type="NCBI Taxonomy" id="1038856"/>
    <lineage>
        <taxon>Bacteria</taxon>
        <taxon>Bacillati</taxon>
        <taxon>Bacillota</taxon>
        <taxon>Bacilli</taxon>
        <taxon>Bacillales</taxon>
        <taxon>Caryophanaceae</taxon>
        <taxon>Planococcus</taxon>
    </lineage>
</organism>
<dbReference type="KEGG" id="ppla:BBI15_10200"/>
<dbReference type="AlphaFoldDB" id="A0A1C7EA59"/>